<gene>
    <name evidence="1" type="ORF">DL1_05145</name>
</gene>
<dbReference type="AlphaFoldDB" id="A0A074TGP0"/>
<dbReference type="RefSeq" id="WP_038067037.1">
    <property type="nucleotide sequence ID" value="NZ_FOVB01000001.1"/>
</dbReference>
<dbReference type="eggNOG" id="COG3543">
    <property type="taxonomic scope" value="Bacteria"/>
</dbReference>
<comment type="caution">
    <text evidence="1">The sequence shown here is derived from an EMBL/GenBank/DDBJ whole genome shotgun (WGS) entry which is preliminary data.</text>
</comment>
<dbReference type="Proteomes" id="UP000027725">
    <property type="component" value="Unassembled WGS sequence"/>
</dbReference>
<reference evidence="1 2" key="1">
    <citation type="submission" date="2014-03" db="EMBL/GenBank/DDBJ databases">
        <title>The draft genome sequence of Thioclava dalianensis DLFJ1-1.</title>
        <authorList>
            <person name="Lai Q."/>
            <person name="Shao Z."/>
        </authorList>
    </citation>
    <scope>NUCLEOTIDE SEQUENCE [LARGE SCALE GENOMIC DNA]</scope>
    <source>
        <strain evidence="1 2">DLFJ1-1</strain>
    </source>
</reference>
<evidence type="ECO:0000313" key="1">
    <source>
        <dbReference type="EMBL" id="KEP69275.1"/>
    </source>
</evidence>
<evidence type="ECO:0008006" key="3">
    <source>
        <dbReference type="Google" id="ProtNLM"/>
    </source>
</evidence>
<proteinExistence type="predicted"/>
<dbReference type="InterPro" id="IPR009702">
    <property type="entry name" value="DUF1284"/>
</dbReference>
<organism evidence="1 2">
    <name type="scientific">Thioclava dalianensis</name>
    <dbReference type="NCBI Taxonomy" id="1185766"/>
    <lineage>
        <taxon>Bacteria</taxon>
        <taxon>Pseudomonadati</taxon>
        <taxon>Pseudomonadota</taxon>
        <taxon>Alphaproteobacteria</taxon>
        <taxon>Rhodobacterales</taxon>
        <taxon>Paracoccaceae</taxon>
        <taxon>Thioclava</taxon>
    </lineage>
</organism>
<name>A0A074TGP0_9RHOB</name>
<evidence type="ECO:0000313" key="2">
    <source>
        <dbReference type="Proteomes" id="UP000027725"/>
    </source>
</evidence>
<dbReference type="EMBL" id="JHEH01000016">
    <property type="protein sequence ID" value="KEP69275.1"/>
    <property type="molecule type" value="Genomic_DNA"/>
</dbReference>
<keyword evidence="2" id="KW-1185">Reference proteome</keyword>
<sequence length="142" mass="15602">MTDRLRYRTHHFLCSLGFEGKGYSDAFTANMHALVVGRLRAPEGASLEIEVVGAADDICAPCPKRHGAGCSSQSKIDRLDAAHAQALQIAPGDVLRWGDALARMRELPDDIHERICEDCSWREAGMCAASLARLKADEKRRP</sequence>
<accession>A0A074TGP0</accession>
<dbReference type="Pfam" id="PF06935">
    <property type="entry name" value="DUF1284"/>
    <property type="match status" value="1"/>
</dbReference>
<dbReference type="OrthoDB" id="6195504at2"/>
<protein>
    <recommendedName>
        <fullName evidence="3">DUF1284 domain-containing protein</fullName>
    </recommendedName>
</protein>